<feature type="compositionally biased region" description="Basic and acidic residues" evidence="1">
    <location>
        <begin position="138"/>
        <end position="149"/>
    </location>
</feature>
<gene>
    <name evidence="2" type="ordered locus">Os07g0557601</name>
    <name evidence="2" type="ORF">OSNPB_070557601</name>
</gene>
<evidence type="ECO:0000313" key="3">
    <source>
        <dbReference type="Proteomes" id="UP000059680"/>
    </source>
</evidence>
<dbReference type="EMBL" id="AP014963">
    <property type="protein sequence ID" value="BAT02115.1"/>
    <property type="molecule type" value="Genomic_DNA"/>
</dbReference>
<accession>A0A0P0X7G2</accession>
<organism evidence="2 3">
    <name type="scientific">Oryza sativa subsp. japonica</name>
    <name type="common">Rice</name>
    <dbReference type="NCBI Taxonomy" id="39947"/>
    <lineage>
        <taxon>Eukaryota</taxon>
        <taxon>Viridiplantae</taxon>
        <taxon>Streptophyta</taxon>
        <taxon>Embryophyta</taxon>
        <taxon>Tracheophyta</taxon>
        <taxon>Spermatophyta</taxon>
        <taxon>Magnoliopsida</taxon>
        <taxon>Liliopsida</taxon>
        <taxon>Poales</taxon>
        <taxon>Poaceae</taxon>
        <taxon>BOP clade</taxon>
        <taxon>Oryzoideae</taxon>
        <taxon>Oryzeae</taxon>
        <taxon>Oryzinae</taxon>
        <taxon>Oryza</taxon>
        <taxon>Oryza sativa</taxon>
    </lineage>
</organism>
<keyword evidence="3" id="KW-1185">Reference proteome</keyword>
<feature type="region of interest" description="Disordered" evidence="1">
    <location>
        <begin position="60"/>
        <end position="149"/>
    </location>
</feature>
<dbReference type="Gramene" id="Os07t0557601-00">
    <property type="protein sequence ID" value="Os07t0557601-00"/>
    <property type="gene ID" value="Os07g0557601"/>
</dbReference>
<feature type="compositionally biased region" description="Basic and acidic residues" evidence="1">
    <location>
        <begin position="72"/>
        <end position="88"/>
    </location>
</feature>
<proteinExistence type="predicted"/>
<feature type="compositionally biased region" description="Acidic residues" evidence="1">
    <location>
        <begin position="8"/>
        <end position="19"/>
    </location>
</feature>
<dbReference type="Proteomes" id="UP000059680">
    <property type="component" value="Chromosome 7"/>
</dbReference>
<feature type="non-terminal residue" evidence="2">
    <location>
        <position position="1"/>
    </location>
</feature>
<evidence type="ECO:0000256" key="1">
    <source>
        <dbReference type="SAM" id="MobiDB-lite"/>
    </source>
</evidence>
<reference evidence="2 3" key="2">
    <citation type="journal article" date="2013" name="Plant Cell Physiol.">
        <title>Rice Annotation Project Database (RAP-DB): an integrative and interactive database for rice genomics.</title>
        <authorList>
            <person name="Sakai H."/>
            <person name="Lee S.S."/>
            <person name="Tanaka T."/>
            <person name="Numa H."/>
            <person name="Kim J."/>
            <person name="Kawahara Y."/>
            <person name="Wakimoto H."/>
            <person name="Yang C.C."/>
            <person name="Iwamoto M."/>
            <person name="Abe T."/>
            <person name="Yamada Y."/>
            <person name="Muto A."/>
            <person name="Inokuchi H."/>
            <person name="Ikemura T."/>
            <person name="Matsumoto T."/>
            <person name="Sasaki T."/>
            <person name="Itoh T."/>
        </authorList>
    </citation>
    <scope>NUCLEOTIDE SEQUENCE [LARGE SCALE GENOMIC DNA]</scope>
    <source>
        <strain evidence="3">cv. Nipponbare</strain>
    </source>
</reference>
<reference evidence="3" key="1">
    <citation type="journal article" date="2005" name="Nature">
        <title>The map-based sequence of the rice genome.</title>
        <authorList>
            <consortium name="International rice genome sequencing project (IRGSP)"/>
            <person name="Matsumoto T."/>
            <person name="Wu J."/>
            <person name="Kanamori H."/>
            <person name="Katayose Y."/>
            <person name="Fujisawa M."/>
            <person name="Namiki N."/>
            <person name="Mizuno H."/>
            <person name="Yamamoto K."/>
            <person name="Antonio B.A."/>
            <person name="Baba T."/>
            <person name="Sakata K."/>
            <person name="Nagamura Y."/>
            <person name="Aoki H."/>
            <person name="Arikawa K."/>
            <person name="Arita K."/>
            <person name="Bito T."/>
            <person name="Chiden Y."/>
            <person name="Fujitsuka N."/>
            <person name="Fukunaka R."/>
            <person name="Hamada M."/>
            <person name="Harada C."/>
            <person name="Hayashi A."/>
            <person name="Hijishita S."/>
            <person name="Honda M."/>
            <person name="Hosokawa S."/>
            <person name="Ichikawa Y."/>
            <person name="Idonuma A."/>
            <person name="Iijima M."/>
            <person name="Ikeda M."/>
            <person name="Ikeno M."/>
            <person name="Ito K."/>
            <person name="Ito S."/>
            <person name="Ito T."/>
            <person name="Ito Y."/>
            <person name="Ito Y."/>
            <person name="Iwabuchi A."/>
            <person name="Kamiya K."/>
            <person name="Karasawa W."/>
            <person name="Kurita K."/>
            <person name="Katagiri S."/>
            <person name="Kikuta A."/>
            <person name="Kobayashi H."/>
            <person name="Kobayashi N."/>
            <person name="Machita K."/>
            <person name="Maehara T."/>
            <person name="Masukawa M."/>
            <person name="Mizubayashi T."/>
            <person name="Mukai Y."/>
            <person name="Nagasaki H."/>
            <person name="Nagata Y."/>
            <person name="Naito S."/>
            <person name="Nakashima M."/>
            <person name="Nakama Y."/>
            <person name="Nakamichi Y."/>
            <person name="Nakamura M."/>
            <person name="Meguro A."/>
            <person name="Negishi M."/>
            <person name="Ohta I."/>
            <person name="Ohta T."/>
            <person name="Okamoto M."/>
            <person name="Ono N."/>
            <person name="Saji S."/>
            <person name="Sakaguchi M."/>
            <person name="Sakai K."/>
            <person name="Shibata M."/>
            <person name="Shimokawa T."/>
            <person name="Song J."/>
            <person name="Takazaki Y."/>
            <person name="Terasawa K."/>
            <person name="Tsugane M."/>
            <person name="Tsuji K."/>
            <person name="Ueda S."/>
            <person name="Waki K."/>
            <person name="Yamagata H."/>
            <person name="Yamamoto M."/>
            <person name="Yamamoto S."/>
            <person name="Yamane H."/>
            <person name="Yoshiki S."/>
            <person name="Yoshihara R."/>
            <person name="Yukawa K."/>
            <person name="Zhong H."/>
            <person name="Yano M."/>
            <person name="Yuan Q."/>
            <person name="Ouyang S."/>
            <person name="Liu J."/>
            <person name="Jones K.M."/>
            <person name="Gansberger K."/>
            <person name="Moffat K."/>
            <person name="Hill J."/>
            <person name="Bera J."/>
            <person name="Fadrosh D."/>
            <person name="Jin S."/>
            <person name="Johri S."/>
            <person name="Kim M."/>
            <person name="Overton L."/>
            <person name="Reardon M."/>
            <person name="Tsitrin T."/>
            <person name="Vuong H."/>
            <person name="Weaver B."/>
            <person name="Ciecko A."/>
            <person name="Tallon L."/>
            <person name="Jackson J."/>
            <person name="Pai G."/>
            <person name="Aken S.V."/>
            <person name="Utterback T."/>
            <person name="Reidmuller S."/>
            <person name="Feldblyum T."/>
            <person name="Hsiao J."/>
            <person name="Zismann V."/>
            <person name="Iobst S."/>
            <person name="de Vazeille A.R."/>
            <person name="Buell C.R."/>
            <person name="Ying K."/>
            <person name="Li Y."/>
            <person name="Lu T."/>
            <person name="Huang Y."/>
            <person name="Zhao Q."/>
            <person name="Feng Q."/>
            <person name="Zhang L."/>
            <person name="Zhu J."/>
            <person name="Weng Q."/>
            <person name="Mu J."/>
            <person name="Lu Y."/>
            <person name="Fan D."/>
            <person name="Liu Y."/>
            <person name="Guan J."/>
            <person name="Zhang Y."/>
            <person name="Yu S."/>
            <person name="Liu X."/>
            <person name="Zhang Y."/>
            <person name="Hong G."/>
            <person name="Han B."/>
            <person name="Choisne N."/>
            <person name="Demange N."/>
            <person name="Orjeda G."/>
            <person name="Samain S."/>
            <person name="Cattolico L."/>
            <person name="Pelletier E."/>
            <person name="Couloux A."/>
            <person name="Segurens B."/>
            <person name="Wincker P."/>
            <person name="D'Hont A."/>
            <person name="Scarpelli C."/>
            <person name="Weissenbach J."/>
            <person name="Salanoubat M."/>
            <person name="Quetier F."/>
            <person name="Yu Y."/>
            <person name="Kim H.R."/>
            <person name="Rambo T."/>
            <person name="Currie J."/>
            <person name="Collura K."/>
            <person name="Luo M."/>
            <person name="Yang T."/>
            <person name="Ammiraju J.S.S."/>
            <person name="Engler F."/>
            <person name="Soderlund C."/>
            <person name="Wing R.A."/>
            <person name="Palmer L.E."/>
            <person name="de la Bastide M."/>
            <person name="Spiegel L."/>
            <person name="Nascimento L."/>
            <person name="Zutavern T."/>
            <person name="O'Shaughnessy A."/>
            <person name="Dike S."/>
            <person name="Dedhia N."/>
            <person name="Preston R."/>
            <person name="Balija V."/>
            <person name="McCombie W.R."/>
            <person name="Chow T."/>
            <person name="Chen H."/>
            <person name="Chung M."/>
            <person name="Chen C."/>
            <person name="Shaw J."/>
            <person name="Wu H."/>
            <person name="Hsiao K."/>
            <person name="Chao Y."/>
            <person name="Chu M."/>
            <person name="Cheng C."/>
            <person name="Hour A."/>
            <person name="Lee P."/>
            <person name="Lin S."/>
            <person name="Lin Y."/>
            <person name="Liou J."/>
            <person name="Liu S."/>
            <person name="Hsing Y."/>
            <person name="Raghuvanshi S."/>
            <person name="Mohanty A."/>
            <person name="Bharti A.K."/>
            <person name="Gaur A."/>
            <person name="Gupta V."/>
            <person name="Kumar D."/>
            <person name="Ravi V."/>
            <person name="Vij S."/>
            <person name="Kapur A."/>
            <person name="Khurana P."/>
            <person name="Khurana P."/>
            <person name="Khurana J.P."/>
            <person name="Tyagi A.K."/>
            <person name="Gaikwad K."/>
            <person name="Singh A."/>
            <person name="Dalal V."/>
            <person name="Srivastava S."/>
            <person name="Dixit A."/>
            <person name="Pal A.K."/>
            <person name="Ghazi I.A."/>
            <person name="Yadav M."/>
            <person name="Pandit A."/>
            <person name="Bhargava A."/>
            <person name="Sureshbabu K."/>
            <person name="Batra K."/>
            <person name="Sharma T.R."/>
            <person name="Mohapatra T."/>
            <person name="Singh N.K."/>
            <person name="Messing J."/>
            <person name="Nelson A.B."/>
            <person name="Fuks G."/>
            <person name="Kavchok S."/>
            <person name="Keizer G."/>
            <person name="Linton E."/>
            <person name="Llaca V."/>
            <person name="Song R."/>
            <person name="Tanyolac B."/>
            <person name="Young S."/>
            <person name="Ho-Il K."/>
            <person name="Hahn J.H."/>
            <person name="Sangsakoo G."/>
            <person name="Vanavichit A."/>
            <person name="de Mattos Luiz.A.T."/>
            <person name="Zimmer P.D."/>
            <person name="Malone G."/>
            <person name="Dellagostin O."/>
            <person name="de Oliveira A.C."/>
            <person name="Bevan M."/>
            <person name="Bancroft I."/>
            <person name="Minx P."/>
            <person name="Cordum H."/>
            <person name="Wilson R."/>
            <person name="Cheng Z."/>
            <person name="Jin W."/>
            <person name="Jiang J."/>
            <person name="Leong S.A."/>
            <person name="Iwama H."/>
            <person name="Gojobori T."/>
            <person name="Itoh T."/>
            <person name="Niimura Y."/>
            <person name="Fujii Y."/>
            <person name="Habara T."/>
            <person name="Sakai H."/>
            <person name="Sato Y."/>
            <person name="Wilson G."/>
            <person name="Kumar K."/>
            <person name="McCouch S."/>
            <person name="Juretic N."/>
            <person name="Hoen D."/>
            <person name="Wright S."/>
            <person name="Bruskiewich R."/>
            <person name="Bureau T."/>
            <person name="Miyao A."/>
            <person name="Hirochika H."/>
            <person name="Nishikawa T."/>
            <person name="Kadowaki K."/>
            <person name="Sugiura M."/>
            <person name="Burr B."/>
            <person name="Sasaki T."/>
        </authorList>
    </citation>
    <scope>NUCLEOTIDE SEQUENCE [LARGE SCALE GENOMIC DNA]</scope>
    <source>
        <strain evidence="3">cv. Nipponbare</strain>
    </source>
</reference>
<feature type="region of interest" description="Disordered" evidence="1">
    <location>
        <begin position="1"/>
        <end position="38"/>
    </location>
</feature>
<feature type="compositionally biased region" description="Gly residues" evidence="1">
    <location>
        <begin position="26"/>
        <end position="37"/>
    </location>
</feature>
<name>A0A0P0X7G2_ORYSJ</name>
<sequence length="149" mass="15952">LQEHIEDYEAAEQQADDDTGAAAAEDGGGGGRAGGAGALELQRVDGERHVLLVRAAPRRRAAGRRRLGGARAVEHGAQHGGHGGDVHRLVLGQQPRQPHQLAVAPQHPPRPVAAGDLPAHVPLQLHHHKNTARKGRTFCRDWTQREQPA</sequence>
<evidence type="ECO:0000313" key="2">
    <source>
        <dbReference type="EMBL" id="BAT02115.1"/>
    </source>
</evidence>
<protein>
    <submittedName>
        <fullName evidence="2">Os07g0557601 protein</fullName>
    </submittedName>
</protein>
<dbReference type="PaxDb" id="39947-A0A0P0X7G2"/>
<dbReference type="InParanoid" id="A0A0P0X7G2"/>
<reference evidence="2 3" key="3">
    <citation type="journal article" date="2013" name="Rice">
        <title>Improvement of the Oryza sativa Nipponbare reference genome using next generation sequence and optical map data.</title>
        <authorList>
            <person name="Kawahara Y."/>
            <person name="de la Bastide M."/>
            <person name="Hamilton J.P."/>
            <person name="Kanamori H."/>
            <person name="McCombie W.R."/>
            <person name="Ouyang S."/>
            <person name="Schwartz D.C."/>
            <person name="Tanaka T."/>
            <person name="Wu J."/>
            <person name="Zhou S."/>
            <person name="Childs K.L."/>
            <person name="Davidson R.M."/>
            <person name="Lin H."/>
            <person name="Quesada-Ocampo L."/>
            <person name="Vaillancourt B."/>
            <person name="Sakai H."/>
            <person name="Lee S.S."/>
            <person name="Kim J."/>
            <person name="Numa H."/>
            <person name="Itoh T."/>
            <person name="Buell C.R."/>
            <person name="Matsumoto T."/>
        </authorList>
    </citation>
    <scope>NUCLEOTIDE SEQUENCE [LARGE SCALE GENOMIC DNA]</scope>
    <source>
        <strain evidence="3">cv. Nipponbare</strain>
    </source>
</reference>
<feature type="compositionally biased region" description="Basic residues" evidence="1">
    <location>
        <begin position="125"/>
        <end position="137"/>
    </location>
</feature>
<dbReference type="AlphaFoldDB" id="A0A0P0X7G2"/>